<comment type="caution">
    <text evidence="2">The sequence shown here is derived from an EMBL/GenBank/DDBJ whole genome shotgun (WGS) entry which is preliminary data.</text>
</comment>
<feature type="region of interest" description="Disordered" evidence="1">
    <location>
        <begin position="1"/>
        <end position="49"/>
    </location>
</feature>
<dbReference type="AlphaFoldDB" id="A0AAV3RUD6"/>
<gene>
    <name evidence="2" type="ORF">LIER_32634</name>
</gene>
<protein>
    <submittedName>
        <fullName evidence="2">Uncharacterized protein</fullName>
    </submittedName>
</protein>
<dbReference type="Proteomes" id="UP001454036">
    <property type="component" value="Unassembled WGS sequence"/>
</dbReference>
<dbReference type="EMBL" id="BAABME010012632">
    <property type="protein sequence ID" value="GAA0185346.1"/>
    <property type="molecule type" value="Genomic_DNA"/>
</dbReference>
<evidence type="ECO:0000313" key="3">
    <source>
        <dbReference type="Proteomes" id="UP001454036"/>
    </source>
</evidence>
<evidence type="ECO:0000313" key="2">
    <source>
        <dbReference type="EMBL" id="GAA0185346.1"/>
    </source>
</evidence>
<feature type="compositionally biased region" description="Basic and acidic residues" evidence="1">
    <location>
        <begin position="36"/>
        <end position="49"/>
    </location>
</feature>
<proteinExistence type="predicted"/>
<name>A0AAV3RUD6_LITER</name>
<accession>A0AAV3RUD6</accession>
<keyword evidence="3" id="KW-1185">Reference proteome</keyword>
<evidence type="ECO:0000256" key="1">
    <source>
        <dbReference type="SAM" id="MobiDB-lite"/>
    </source>
</evidence>
<organism evidence="2 3">
    <name type="scientific">Lithospermum erythrorhizon</name>
    <name type="common">Purple gromwell</name>
    <name type="synonym">Lithospermum officinale var. erythrorhizon</name>
    <dbReference type="NCBI Taxonomy" id="34254"/>
    <lineage>
        <taxon>Eukaryota</taxon>
        <taxon>Viridiplantae</taxon>
        <taxon>Streptophyta</taxon>
        <taxon>Embryophyta</taxon>
        <taxon>Tracheophyta</taxon>
        <taxon>Spermatophyta</taxon>
        <taxon>Magnoliopsida</taxon>
        <taxon>eudicotyledons</taxon>
        <taxon>Gunneridae</taxon>
        <taxon>Pentapetalae</taxon>
        <taxon>asterids</taxon>
        <taxon>lamiids</taxon>
        <taxon>Boraginales</taxon>
        <taxon>Boraginaceae</taxon>
        <taxon>Boraginoideae</taxon>
        <taxon>Lithospermeae</taxon>
        <taxon>Lithospermum</taxon>
    </lineage>
</organism>
<reference evidence="2 3" key="1">
    <citation type="submission" date="2024-01" db="EMBL/GenBank/DDBJ databases">
        <title>The complete chloroplast genome sequence of Lithospermum erythrorhizon: insights into the phylogenetic relationship among Boraginaceae species and the maternal lineages of purple gromwells.</title>
        <authorList>
            <person name="Okada T."/>
            <person name="Watanabe K."/>
        </authorList>
    </citation>
    <scope>NUCLEOTIDE SEQUENCE [LARGE SCALE GENOMIC DNA]</scope>
</reference>
<sequence length="95" mass="10124">MSSLEANQGVPPAVTTGGHNQNTGTIVHGLDGADASAEHRRKELSTQLQREKGLTDETITVNLTVPACTVEQQTDENNNDVTTELDSNIEPAARI</sequence>
<feature type="region of interest" description="Disordered" evidence="1">
    <location>
        <begin position="70"/>
        <end position="95"/>
    </location>
</feature>